<evidence type="ECO:0000313" key="2">
    <source>
        <dbReference type="Proteomes" id="UP001161017"/>
    </source>
</evidence>
<evidence type="ECO:0008006" key="3">
    <source>
        <dbReference type="Google" id="ProtNLM"/>
    </source>
</evidence>
<evidence type="ECO:0000313" key="1">
    <source>
        <dbReference type="EMBL" id="MDI1487369.1"/>
    </source>
</evidence>
<dbReference type="SUPFAM" id="SSF55486">
    <property type="entry name" value="Metalloproteases ('zincins'), catalytic domain"/>
    <property type="match status" value="1"/>
</dbReference>
<organism evidence="1 2">
    <name type="scientific">Ramalina farinacea</name>
    <dbReference type="NCBI Taxonomy" id="258253"/>
    <lineage>
        <taxon>Eukaryota</taxon>
        <taxon>Fungi</taxon>
        <taxon>Dikarya</taxon>
        <taxon>Ascomycota</taxon>
        <taxon>Pezizomycotina</taxon>
        <taxon>Lecanoromycetes</taxon>
        <taxon>OSLEUM clade</taxon>
        <taxon>Lecanoromycetidae</taxon>
        <taxon>Lecanorales</taxon>
        <taxon>Lecanorineae</taxon>
        <taxon>Ramalinaceae</taxon>
        <taxon>Ramalina</taxon>
    </lineage>
</organism>
<dbReference type="InterPro" id="IPR024079">
    <property type="entry name" value="MetalloPept_cat_dom_sf"/>
</dbReference>
<dbReference type="EMBL" id="JAPUFD010000005">
    <property type="protein sequence ID" value="MDI1487369.1"/>
    <property type="molecule type" value="Genomic_DNA"/>
</dbReference>
<comment type="caution">
    <text evidence="1">The sequence shown here is derived from an EMBL/GenBank/DDBJ whole genome shotgun (WGS) entry which is preliminary data.</text>
</comment>
<dbReference type="AlphaFoldDB" id="A0AA43QL86"/>
<dbReference type="Gene3D" id="3.40.390.10">
    <property type="entry name" value="Collagenase (Catalytic Domain)"/>
    <property type="match status" value="1"/>
</dbReference>
<dbReference type="GO" id="GO:0008237">
    <property type="term" value="F:metallopeptidase activity"/>
    <property type="evidence" value="ECO:0007669"/>
    <property type="project" value="InterPro"/>
</dbReference>
<gene>
    <name evidence="1" type="ORF">OHK93_006638</name>
</gene>
<reference evidence="1" key="1">
    <citation type="journal article" date="2023" name="Genome Biol. Evol.">
        <title>First Whole Genome Sequence and Flow Cytometry Genome Size Data for the Lichen-Forming Fungus Ramalina farinacea (Ascomycota).</title>
        <authorList>
            <person name="Llewellyn T."/>
            <person name="Mian S."/>
            <person name="Hill R."/>
            <person name="Leitch I.J."/>
            <person name="Gaya E."/>
        </authorList>
    </citation>
    <scope>NUCLEOTIDE SEQUENCE</scope>
    <source>
        <strain evidence="1">LIQ254RAFAR</strain>
    </source>
</reference>
<accession>A0AA43QL86</accession>
<dbReference type="Proteomes" id="UP001161017">
    <property type="component" value="Unassembled WGS sequence"/>
</dbReference>
<keyword evidence="2" id="KW-1185">Reference proteome</keyword>
<protein>
    <recommendedName>
        <fullName evidence="3">Lysine-specific metallo-endopeptidase domain-containing protein</fullName>
    </recommendedName>
</protein>
<sequence length="164" mass="17728">MYNNIASNPDVRVYCGQPNANIDVCNTCRDTGFDAFENFVDPAWSAANNLNHDQYITETQTCGFQEGHNIVVCDKSFAGGFQPLTSYEPQAGQNLECAKSTWGAMMVHELSHVFGTRDGGDVYAYGFDAAHQIAEAGGARGITPLGFADTFSLFALGSQLLPLQ</sequence>
<proteinExistence type="predicted"/>
<name>A0AA43QL86_9LECA</name>